<dbReference type="AlphaFoldDB" id="A0A061B9S5"/>
<dbReference type="InterPro" id="IPR012675">
    <property type="entry name" value="Beta-grasp_dom_sf"/>
</dbReference>
<dbReference type="InterPro" id="IPR016155">
    <property type="entry name" value="Mopterin_synth/thiamin_S_b"/>
</dbReference>
<evidence type="ECO:0000256" key="1">
    <source>
        <dbReference type="ARBA" id="ARBA00022741"/>
    </source>
</evidence>
<sequence>MVSVRYYGPSADFTTKTEEKLTSIKTISALVQHFETEYSVNFADYVRNNCGICVNLEYIDLNEDSEMTLGEEDEVAIIPPVSSG</sequence>
<name>A0A061B9S5_CYBFA</name>
<keyword evidence="1" id="KW-0547">Nucleotide-binding</keyword>
<dbReference type="SUPFAM" id="SSF54285">
    <property type="entry name" value="MoaD/ThiS"/>
    <property type="match status" value="1"/>
</dbReference>
<accession>A0A061B9S5</accession>
<dbReference type="GO" id="GO:0000166">
    <property type="term" value="F:nucleotide binding"/>
    <property type="evidence" value="ECO:0007669"/>
    <property type="project" value="UniProtKB-KW"/>
</dbReference>
<dbReference type="InterPro" id="IPR044672">
    <property type="entry name" value="MOCS2A"/>
</dbReference>
<proteinExistence type="predicted"/>
<evidence type="ECO:0000313" key="2">
    <source>
        <dbReference type="EMBL" id="CDR44635.1"/>
    </source>
</evidence>
<dbReference type="OrthoDB" id="5595860at2759"/>
<organism evidence="2">
    <name type="scientific">Cyberlindnera fabianii</name>
    <name type="common">Yeast</name>
    <name type="synonym">Hansenula fabianii</name>
    <dbReference type="NCBI Taxonomy" id="36022"/>
    <lineage>
        <taxon>Eukaryota</taxon>
        <taxon>Fungi</taxon>
        <taxon>Dikarya</taxon>
        <taxon>Ascomycota</taxon>
        <taxon>Saccharomycotina</taxon>
        <taxon>Saccharomycetes</taxon>
        <taxon>Phaffomycetales</taxon>
        <taxon>Phaffomycetaceae</taxon>
        <taxon>Cyberlindnera</taxon>
    </lineage>
</organism>
<dbReference type="GO" id="GO:1990133">
    <property type="term" value="C:molybdopterin adenylyltransferase complex"/>
    <property type="evidence" value="ECO:0007669"/>
    <property type="project" value="TreeGrafter"/>
</dbReference>
<dbReference type="Pfam" id="PF02597">
    <property type="entry name" value="ThiS"/>
    <property type="match status" value="1"/>
</dbReference>
<protein>
    <submittedName>
        <fullName evidence="2">CYFA0S15e00848g1_1</fullName>
    </submittedName>
</protein>
<dbReference type="PANTHER" id="PTHR33359">
    <property type="entry name" value="MOLYBDOPTERIN SYNTHASE SULFUR CARRIER SUBUNIT"/>
    <property type="match status" value="1"/>
</dbReference>
<dbReference type="EMBL" id="LK052900">
    <property type="protein sequence ID" value="CDR44635.1"/>
    <property type="molecule type" value="Genomic_DNA"/>
</dbReference>
<dbReference type="VEuPathDB" id="FungiDB:BON22_3331"/>
<dbReference type="GO" id="GO:0006777">
    <property type="term" value="P:Mo-molybdopterin cofactor biosynthetic process"/>
    <property type="evidence" value="ECO:0007669"/>
    <property type="project" value="InterPro"/>
</dbReference>
<dbReference type="PANTHER" id="PTHR33359:SF1">
    <property type="entry name" value="MOLYBDOPTERIN SYNTHASE SULFUR CARRIER SUBUNIT"/>
    <property type="match status" value="1"/>
</dbReference>
<dbReference type="InterPro" id="IPR003749">
    <property type="entry name" value="ThiS/MoaD-like"/>
</dbReference>
<reference evidence="2" key="1">
    <citation type="journal article" date="2014" name="Genome Announc.">
        <title>Genome sequence of the yeast Cyberlindnera fabianii (Hansenula fabianii).</title>
        <authorList>
            <person name="Freel K.C."/>
            <person name="Sarilar V."/>
            <person name="Neuveglise C."/>
            <person name="Devillers H."/>
            <person name="Friedrich A."/>
            <person name="Schacherer J."/>
        </authorList>
    </citation>
    <scope>NUCLEOTIDE SEQUENCE</scope>
    <source>
        <strain evidence="2">YJS4271</strain>
    </source>
</reference>
<dbReference type="CDD" id="cd00754">
    <property type="entry name" value="Ubl_MoaD"/>
    <property type="match status" value="1"/>
</dbReference>
<dbReference type="Gene3D" id="3.10.20.30">
    <property type="match status" value="1"/>
</dbReference>
<gene>
    <name evidence="2" type="ORF">CYFA0S_15e00848g</name>
</gene>